<name>A0A3B3WJ74_9TELE</name>
<keyword evidence="2" id="KW-1185">Reference proteome</keyword>
<organism evidence="1 2">
    <name type="scientific">Poecilia mexicana</name>
    <dbReference type="NCBI Taxonomy" id="48701"/>
    <lineage>
        <taxon>Eukaryota</taxon>
        <taxon>Metazoa</taxon>
        <taxon>Chordata</taxon>
        <taxon>Craniata</taxon>
        <taxon>Vertebrata</taxon>
        <taxon>Euteleostomi</taxon>
        <taxon>Actinopterygii</taxon>
        <taxon>Neopterygii</taxon>
        <taxon>Teleostei</taxon>
        <taxon>Neoteleostei</taxon>
        <taxon>Acanthomorphata</taxon>
        <taxon>Ovalentaria</taxon>
        <taxon>Atherinomorphae</taxon>
        <taxon>Cyprinodontiformes</taxon>
        <taxon>Poeciliidae</taxon>
        <taxon>Poeciliinae</taxon>
        <taxon>Poecilia</taxon>
    </lineage>
</organism>
<sequence>MEHDRSGENDGVNVSVACDKVDHTILLNRLKVLAGISGSTLDWLTSYLSHRMFCIKTDRFSSDSSPLNMWSATSHLDDISYHIYADDIQLCFSSRLNQLDRLAIVDQCLFCISDWLSRNFLVLNTSKTEIMMMALIHLFQLLQGNPMAFPDQLRNIVSVSWVFPRASSRWDVLRTPHQGGVQEAS</sequence>
<evidence type="ECO:0000313" key="1">
    <source>
        <dbReference type="Ensembl" id="ENSPMEP00000002787.1"/>
    </source>
</evidence>
<evidence type="ECO:0000313" key="2">
    <source>
        <dbReference type="Proteomes" id="UP000261480"/>
    </source>
</evidence>
<proteinExistence type="predicted"/>
<dbReference type="Proteomes" id="UP000261480">
    <property type="component" value="Unplaced"/>
</dbReference>
<accession>A0A3B3WJ74</accession>
<protein>
    <recommendedName>
        <fullName evidence="3">Reverse transcriptase domain-containing protein</fullName>
    </recommendedName>
</protein>
<reference evidence="1" key="1">
    <citation type="submission" date="2025-08" db="UniProtKB">
        <authorList>
            <consortium name="Ensembl"/>
        </authorList>
    </citation>
    <scope>IDENTIFICATION</scope>
</reference>
<reference evidence="1" key="2">
    <citation type="submission" date="2025-09" db="UniProtKB">
        <authorList>
            <consortium name="Ensembl"/>
        </authorList>
    </citation>
    <scope>IDENTIFICATION</scope>
</reference>
<evidence type="ECO:0008006" key="3">
    <source>
        <dbReference type="Google" id="ProtNLM"/>
    </source>
</evidence>
<dbReference type="AlphaFoldDB" id="A0A3B3WJ74"/>
<dbReference type="Ensembl" id="ENSPMET00000011922.1">
    <property type="protein sequence ID" value="ENSPMEP00000002787.1"/>
    <property type="gene ID" value="ENSPMEG00000003859.1"/>
</dbReference>
<dbReference type="PANTHER" id="PTHR33332">
    <property type="entry name" value="REVERSE TRANSCRIPTASE DOMAIN-CONTAINING PROTEIN"/>
    <property type="match status" value="1"/>
</dbReference>